<dbReference type="Proteomes" id="UP000230405">
    <property type="component" value="Unassembled WGS sequence"/>
</dbReference>
<reference evidence="13" key="1">
    <citation type="submission" date="2017-09" db="EMBL/GenBank/DDBJ databases">
        <title>Depth-based differentiation of microbial function through sediment-hosted aquifers and enrichment of novel symbionts in the deep terrestrial subsurface.</title>
        <authorList>
            <person name="Probst A.J."/>
            <person name="Ladd B."/>
            <person name="Jarett J.K."/>
            <person name="Geller-Mcgrath D.E."/>
            <person name="Sieber C.M.K."/>
            <person name="Emerson J.B."/>
            <person name="Anantharaman K."/>
            <person name="Thomas B.C."/>
            <person name="Malmstrom R."/>
            <person name="Stieglmeier M."/>
            <person name="Klingl A."/>
            <person name="Woyke T."/>
            <person name="Ryan C.M."/>
            <person name="Banfield J.F."/>
        </authorList>
    </citation>
    <scope>NUCLEOTIDE SEQUENCE [LARGE SCALE GENOMIC DNA]</scope>
</reference>
<dbReference type="PANTHER" id="PTHR39453">
    <property type="entry name" value="PHOSPHATE PROPANOYLTRANSFERASE"/>
    <property type="match status" value="1"/>
</dbReference>
<dbReference type="EC" id="2.3.1.222" evidence="3"/>
<keyword evidence="6" id="KW-0479">Metal-binding</keyword>
<evidence type="ECO:0000256" key="4">
    <source>
        <dbReference type="ARBA" id="ARBA00020837"/>
    </source>
</evidence>
<dbReference type="GO" id="GO:0016747">
    <property type="term" value="F:acyltransferase activity, transferring groups other than amino-acyl groups"/>
    <property type="evidence" value="ECO:0007669"/>
    <property type="project" value="InterPro"/>
</dbReference>
<keyword evidence="5" id="KW-0808">Transferase</keyword>
<organism evidence="12 13">
    <name type="scientific">Candidatus Komeilibacteria bacterium CG_4_10_14_0_2_um_filter_37_10</name>
    <dbReference type="NCBI Taxonomy" id="1974470"/>
    <lineage>
        <taxon>Bacteria</taxon>
        <taxon>Candidatus Komeiliibacteriota</taxon>
    </lineage>
</organism>
<evidence type="ECO:0000256" key="9">
    <source>
        <dbReference type="ARBA" id="ARBA00030044"/>
    </source>
</evidence>
<sequence>MKKKLLVPIEISARHVHLCQNDFVRLFGKRQKFKKIKNLSQSGEFVSQQTVDLYHHGYSLKKVRVVGPWREQTQVELSVTDCWHLRIKPVLRLSGELSQTTGILLKYKNKEVVLLRGVIVAKRHWHLSTKLAQQYGLLNKKKVCARVSGERGGIIDNIIIRHADNYHSHIHLDTDEANAWGLLANAKVEIIL</sequence>
<protein>
    <recommendedName>
        <fullName evidence="4">Phosphate propanoyltransferase</fullName>
        <ecNumber evidence="3">2.3.1.222</ecNumber>
    </recommendedName>
    <alternativeName>
        <fullName evidence="10">Phosphate acyltransferase PduL</fullName>
    </alternativeName>
    <alternativeName>
        <fullName evidence="9">Phosphotransacylase PduL</fullName>
    </alternativeName>
    <alternativeName>
        <fullName evidence="11">Propanediol utilization protein PduL</fullName>
    </alternativeName>
</protein>
<evidence type="ECO:0000313" key="13">
    <source>
        <dbReference type="Proteomes" id="UP000230405"/>
    </source>
</evidence>
<evidence type="ECO:0000256" key="3">
    <source>
        <dbReference type="ARBA" id="ARBA00012206"/>
    </source>
</evidence>
<evidence type="ECO:0000313" key="12">
    <source>
        <dbReference type="EMBL" id="PIZ98750.1"/>
    </source>
</evidence>
<dbReference type="InterPro" id="IPR008300">
    <property type="entry name" value="PTAC"/>
</dbReference>
<keyword evidence="8" id="KW-0012">Acyltransferase</keyword>
<comment type="similarity">
    <text evidence="2">Belongs to the PduL family.</text>
</comment>
<gene>
    <name evidence="12" type="ORF">COX77_03525</name>
</gene>
<dbReference type="AlphaFoldDB" id="A0A2M7VE59"/>
<evidence type="ECO:0000256" key="8">
    <source>
        <dbReference type="ARBA" id="ARBA00023315"/>
    </source>
</evidence>
<evidence type="ECO:0000256" key="6">
    <source>
        <dbReference type="ARBA" id="ARBA00022723"/>
    </source>
</evidence>
<evidence type="ECO:0000256" key="11">
    <source>
        <dbReference type="ARBA" id="ARBA00033077"/>
    </source>
</evidence>
<evidence type="ECO:0000256" key="7">
    <source>
        <dbReference type="ARBA" id="ARBA00022833"/>
    </source>
</evidence>
<evidence type="ECO:0000256" key="2">
    <source>
        <dbReference type="ARBA" id="ARBA00007342"/>
    </source>
</evidence>
<comment type="caution">
    <text evidence="12">The sequence shown here is derived from an EMBL/GenBank/DDBJ whole genome shotgun (WGS) entry which is preliminary data.</text>
</comment>
<evidence type="ECO:0000256" key="1">
    <source>
        <dbReference type="ARBA" id="ARBA00001947"/>
    </source>
</evidence>
<dbReference type="PANTHER" id="PTHR39453:SF1">
    <property type="entry name" value="PHOSPHATE PROPANOYLTRANSFERASE"/>
    <property type="match status" value="1"/>
</dbReference>
<evidence type="ECO:0000256" key="5">
    <source>
        <dbReference type="ARBA" id="ARBA00022679"/>
    </source>
</evidence>
<proteinExistence type="inferred from homology"/>
<comment type="cofactor">
    <cofactor evidence="1">
        <name>Zn(2+)</name>
        <dbReference type="ChEBI" id="CHEBI:29105"/>
    </cofactor>
</comment>
<accession>A0A2M7VE59</accession>
<dbReference type="EMBL" id="PFPO01000069">
    <property type="protein sequence ID" value="PIZ98750.1"/>
    <property type="molecule type" value="Genomic_DNA"/>
</dbReference>
<keyword evidence="7" id="KW-0862">Zinc</keyword>
<name>A0A2M7VE59_9BACT</name>
<dbReference type="GO" id="GO:0046872">
    <property type="term" value="F:metal ion binding"/>
    <property type="evidence" value="ECO:0007669"/>
    <property type="project" value="UniProtKB-KW"/>
</dbReference>
<evidence type="ECO:0000256" key="10">
    <source>
        <dbReference type="ARBA" id="ARBA00030939"/>
    </source>
</evidence>
<dbReference type="Pfam" id="PF06130">
    <property type="entry name" value="PTAC"/>
    <property type="match status" value="1"/>
</dbReference>